<name>A0A1F7YJU1_9BACT</name>
<comment type="caution">
    <text evidence="2">The sequence shown here is derived from an EMBL/GenBank/DDBJ whole genome shotgun (WGS) entry which is preliminary data.</text>
</comment>
<feature type="domain" description="PHP" evidence="1">
    <location>
        <begin position="6"/>
        <end position="214"/>
    </location>
</feature>
<dbReference type="AlphaFoldDB" id="A0A1F7YJU1"/>
<reference evidence="2 3" key="1">
    <citation type="journal article" date="2016" name="Nat. Commun.">
        <title>Thousands of microbial genomes shed light on interconnected biogeochemical processes in an aquifer system.</title>
        <authorList>
            <person name="Anantharaman K."/>
            <person name="Brown C.T."/>
            <person name="Hug L.A."/>
            <person name="Sharon I."/>
            <person name="Castelle C.J."/>
            <person name="Probst A.J."/>
            <person name="Thomas B.C."/>
            <person name="Singh A."/>
            <person name="Wilkins M.J."/>
            <person name="Karaoz U."/>
            <person name="Brodie E.L."/>
            <person name="Williams K.H."/>
            <person name="Hubbard S.S."/>
            <person name="Banfield J.F."/>
        </authorList>
    </citation>
    <scope>NUCLEOTIDE SEQUENCE [LARGE SCALE GENOMIC DNA]</scope>
</reference>
<organism evidence="2 3">
    <name type="scientific">Candidatus Woesebacteria bacterium RIFCSPHIGHO2_01_FULL_40_22</name>
    <dbReference type="NCBI Taxonomy" id="1802499"/>
    <lineage>
        <taxon>Bacteria</taxon>
        <taxon>Candidatus Woeseibacteriota</taxon>
    </lineage>
</organism>
<dbReference type="InterPro" id="IPR016195">
    <property type="entry name" value="Pol/histidinol_Pase-like"/>
</dbReference>
<dbReference type="GO" id="GO:0035312">
    <property type="term" value="F:5'-3' DNA exonuclease activity"/>
    <property type="evidence" value="ECO:0007669"/>
    <property type="project" value="TreeGrafter"/>
</dbReference>
<evidence type="ECO:0000313" key="2">
    <source>
        <dbReference type="EMBL" id="OGM27606.1"/>
    </source>
</evidence>
<dbReference type="PANTHER" id="PTHR42924:SF3">
    <property type="entry name" value="POLYMERASE_HISTIDINOL PHOSPHATASE N-TERMINAL DOMAIN-CONTAINING PROTEIN"/>
    <property type="match status" value="1"/>
</dbReference>
<gene>
    <name evidence="2" type="ORF">A2628_02345</name>
</gene>
<protein>
    <recommendedName>
        <fullName evidence="1">PHP domain-containing protein</fullName>
    </recommendedName>
</protein>
<dbReference type="InterPro" id="IPR004013">
    <property type="entry name" value="PHP_dom"/>
</dbReference>
<dbReference type="Gene3D" id="3.20.20.140">
    <property type="entry name" value="Metal-dependent hydrolases"/>
    <property type="match status" value="2"/>
</dbReference>
<sequence>MKYQTLHAHTTTSDGLLTYREVLTTCEKNNIGVVAFTDHDSLPSDKTMNMLRNTKSRTKWIVGIEISSGPPKNSSINFSPHVIGLFVNPFNKDLKDHCYYAQKARDERMRKMVKNLTGLGFDISAADCLKVSGGEAVGRPHIVQALNLKAKNKEVMESLRKKMKADAENDGKVKEQYDLMMEQGESQYPYVLFLSDDSYIKGVYVDYGYRIDLDTCVKIIRNSGGVALFAHWFTEIKKFGAMQMEKLLKENRLDGVETVFGFYDDIRDELIKERKILKSLVRKYNKVEGGGVDAHTKEHFEDFSKDEWYAKMTAGLAEKIISKSEVDVTWSSFKNKNAILI</sequence>
<dbReference type="Pfam" id="PF02811">
    <property type="entry name" value="PHP"/>
    <property type="match status" value="1"/>
</dbReference>
<evidence type="ECO:0000259" key="1">
    <source>
        <dbReference type="Pfam" id="PF02811"/>
    </source>
</evidence>
<dbReference type="GO" id="GO:0004534">
    <property type="term" value="F:5'-3' RNA exonuclease activity"/>
    <property type="evidence" value="ECO:0007669"/>
    <property type="project" value="TreeGrafter"/>
</dbReference>
<dbReference type="SUPFAM" id="SSF89550">
    <property type="entry name" value="PHP domain-like"/>
    <property type="match status" value="1"/>
</dbReference>
<evidence type="ECO:0000313" key="3">
    <source>
        <dbReference type="Proteomes" id="UP000179221"/>
    </source>
</evidence>
<dbReference type="Gene3D" id="1.10.150.650">
    <property type="match status" value="1"/>
</dbReference>
<dbReference type="InterPro" id="IPR052018">
    <property type="entry name" value="PHP_domain"/>
</dbReference>
<dbReference type="PANTHER" id="PTHR42924">
    <property type="entry name" value="EXONUCLEASE"/>
    <property type="match status" value="1"/>
</dbReference>
<dbReference type="EMBL" id="MGGL01000004">
    <property type="protein sequence ID" value="OGM27606.1"/>
    <property type="molecule type" value="Genomic_DNA"/>
</dbReference>
<accession>A0A1F7YJU1</accession>
<dbReference type="Proteomes" id="UP000179221">
    <property type="component" value="Unassembled WGS sequence"/>
</dbReference>
<proteinExistence type="predicted"/>